<dbReference type="PROSITE" id="PS50930">
    <property type="entry name" value="HTH_LYTTR"/>
    <property type="match status" value="1"/>
</dbReference>
<evidence type="ECO:0000259" key="2">
    <source>
        <dbReference type="PROSITE" id="PS50930"/>
    </source>
</evidence>
<reference evidence="3 5" key="1">
    <citation type="submission" date="2018-06" db="EMBL/GenBank/DDBJ databases">
        <title>Genomic Encyclopedia of Archaeal and Bacterial Type Strains, Phase II (KMG-II): from individual species to whole genera.</title>
        <authorList>
            <person name="Goeker M."/>
        </authorList>
    </citation>
    <scope>NUCLEOTIDE SEQUENCE [LARGE SCALE GENOMIC DNA]</scope>
    <source>
        <strain evidence="3 5">DSM 22686</strain>
    </source>
</reference>
<keyword evidence="1" id="KW-0472">Membrane</keyword>
<feature type="transmembrane region" description="Helical" evidence="1">
    <location>
        <begin position="16"/>
        <end position="35"/>
    </location>
</feature>
<keyword evidence="1" id="KW-0812">Transmembrane</keyword>
<keyword evidence="1" id="KW-1133">Transmembrane helix</keyword>
<dbReference type="GO" id="GO:0000156">
    <property type="term" value="F:phosphorelay response regulator activity"/>
    <property type="evidence" value="ECO:0007669"/>
    <property type="project" value="InterPro"/>
</dbReference>
<dbReference type="InterPro" id="IPR007492">
    <property type="entry name" value="LytTR_DNA-bd_dom"/>
</dbReference>
<organism evidence="3 5">
    <name type="scientific">Algoriphagus ratkowskyi</name>
    <dbReference type="NCBI Taxonomy" id="57028"/>
    <lineage>
        <taxon>Bacteria</taxon>
        <taxon>Pseudomonadati</taxon>
        <taxon>Bacteroidota</taxon>
        <taxon>Cytophagia</taxon>
        <taxon>Cytophagales</taxon>
        <taxon>Cyclobacteriaceae</taxon>
        <taxon>Algoriphagus</taxon>
    </lineage>
</organism>
<evidence type="ECO:0000256" key="1">
    <source>
        <dbReference type="SAM" id="Phobius"/>
    </source>
</evidence>
<evidence type="ECO:0000313" key="5">
    <source>
        <dbReference type="Proteomes" id="UP000249115"/>
    </source>
</evidence>
<feature type="transmembrane region" description="Helical" evidence="1">
    <location>
        <begin position="131"/>
        <end position="147"/>
    </location>
</feature>
<dbReference type="Pfam" id="PF04397">
    <property type="entry name" value="LytTR"/>
    <property type="match status" value="1"/>
</dbReference>
<comment type="caution">
    <text evidence="3">The sequence shown here is derived from an EMBL/GenBank/DDBJ whole genome shotgun (WGS) entry which is preliminary data.</text>
</comment>
<dbReference type="Gene3D" id="2.40.50.1020">
    <property type="entry name" value="LytTr DNA-binding domain"/>
    <property type="match status" value="1"/>
</dbReference>
<dbReference type="OrthoDB" id="1116942at2"/>
<sequence>MSKEIQQKKPRIKATLKYLVVLVLVLLVTIFQDFLSSRYNDYSFYASESFLFNLFWILILPVALILNGVFTKVSAFSNIPVLMVKRFLFVLLASLVHILLFAGLVHLISALFYEHTFTFFRNLRFTVSEDLYKYLLIYSVIALVLIRKKRPIREAVLKSKYLNQIVVGSARTKTAIRTSDILYIAAEAPYIAIHTTDKKHLHTATLKSILAQLDSEKFVRIHKSTIINLSKVFSYKSRLNGDYDIQLSNQQELRLSRNFVDNFKSRFSTLQSS</sequence>
<keyword evidence="6" id="KW-1185">Reference proteome</keyword>
<dbReference type="InterPro" id="IPR046947">
    <property type="entry name" value="LytR-like"/>
</dbReference>
<dbReference type="Proteomes" id="UP000249115">
    <property type="component" value="Unassembled WGS sequence"/>
</dbReference>
<reference evidence="4 6" key="2">
    <citation type="submission" date="2019-08" db="EMBL/GenBank/DDBJ databases">
        <title>Genome of Algoriphagus ratkowskyi IC026.</title>
        <authorList>
            <person name="Bowman J.P."/>
        </authorList>
    </citation>
    <scope>NUCLEOTIDE SEQUENCE [LARGE SCALE GENOMIC DNA]</scope>
    <source>
        <strain evidence="4 6">IC026</strain>
    </source>
</reference>
<dbReference type="RefSeq" id="WP_086500809.1">
    <property type="nucleotide sequence ID" value="NZ_MSSV01000005.1"/>
</dbReference>
<proteinExistence type="predicted"/>
<dbReference type="Proteomes" id="UP000321927">
    <property type="component" value="Unassembled WGS sequence"/>
</dbReference>
<protein>
    <submittedName>
        <fullName evidence="3">LytTR family transcriptional regulator</fullName>
    </submittedName>
</protein>
<dbReference type="GO" id="GO:0003677">
    <property type="term" value="F:DNA binding"/>
    <property type="evidence" value="ECO:0007669"/>
    <property type="project" value="InterPro"/>
</dbReference>
<dbReference type="PANTHER" id="PTHR37299">
    <property type="entry name" value="TRANSCRIPTIONAL REGULATOR-RELATED"/>
    <property type="match status" value="1"/>
</dbReference>
<gene>
    <name evidence="4" type="ORF">ESW18_10635</name>
    <name evidence="3" type="ORF">LV84_01517</name>
</gene>
<evidence type="ECO:0000313" key="4">
    <source>
        <dbReference type="EMBL" id="TXD77813.1"/>
    </source>
</evidence>
<dbReference type="AlphaFoldDB" id="A0A2W7T553"/>
<feature type="transmembrane region" description="Helical" evidence="1">
    <location>
        <begin position="87"/>
        <end position="111"/>
    </location>
</feature>
<dbReference type="EMBL" id="QKZU01000005">
    <property type="protein sequence ID" value="PZX58312.1"/>
    <property type="molecule type" value="Genomic_DNA"/>
</dbReference>
<dbReference type="PANTHER" id="PTHR37299:SF1">
    <property type="entry name" value="STAGE 0 SPORULATION PROTEIN A HOMOLOG"/>
    <property type="match status" value="1"/>
</dbReference>
<feature type="transmembrane region" description="Helical" evidence="1">
    <location>
        <begin position="55"/>
        <end position="75"/>
    </location>
</feature>
<name>A0A2W7T553_9BACT</name>
<feature type="domain" description="HTH LytTR-type" evidence="2">
    <location>
        <begin position="176"/>
        <end position="269"/>
    </location>
</feature>
<dbReference type="SMART" id="SM00850">
    <property type="entry name" value="LytTR"/>
    <property type="match status" value="1"/>
</dbReference>
<evidence type="ECO:0000313" key="3">
    <source>
        <dbReference type="EMBL" id="PZX58312.1"/>
    </source>
</evidence>
<dbReference type="EMBL" id="VORV01000006">
    <property type="protein sequence ID" value="TXD77813.1"/>
    <property type="molecule type" value="Genomic_DNA"/>
</dbReference>
<accession>A0A2W7T553</accession>
<evidence type="ECO:0000313" key="6">
    <source>
        <dbReference type="Proteomes" id="UP000321927"/>
    </source>
</evidence>